<dbReference type="Gene3D" id="2.60.120.10">
    <property type="entry name" value="Jelly Rolls"/>
    <property type="match status" value="1"/>
</dbReference>
<evidence type="ECO:0000313" key="3">
    <source>
        <dbReference type="Proteomes" id="UP001597512"/>
    </source>
</evidence>
<dbReference type="InterPro" id="IPR018490">
    <property type="entry name" value="cNMP-bd_dom_sf"/>
</dbReference>
<dbReference type="Pfam" id="PF00027">
    <property type="entry name" value="cNMP_binding"/>
    <property type="match status" value="1"/>
</dbReference>
<name>A0ABW6AE04_9BACT</name>
<evidence type="ECO:0000259" key="1">
    <source>
        <dbReference type="Pfam" id="PF00027"/>
    </source>
</evidence>
<dbReference type="EMBL" id="JBHUOM010000002">
    <property type="protein sequence ID" value="MFD2933661.1"/>
    <property type="molecule type" value="Genomic_DNA"/>
</dbReference>
<dbReference type="SUPFAM" id="SSF51206">
    <property type="entry name" value="cAMP-binding domain-like"/>
    <property type="match status" value="1"/>
</dbReference>
<sequence length="195" mass="23217">MLELDAFNKYLQRIISLSLEEFAEFTVAFNVKQIKKKQFIIQPDFIARYRTFVIKGAFRSYVIDKDGVDHTIQFAMEDWWISDINSYIYQKPATMFVVALEDSTVLQIEYETEQLLKQANPKFERFFRIVAERTAAFHQRRIISALTRTAEERYTDFLETYPTVAQRLPQFALASYLGMTREFLNKIRNHKVKRK</sequence>
<reference evidence="3" key="1">
    <citation type="journal article" date="2019" name="Int. J. Syst. Evol. Microbiol.">
        <title>The Global Catalogue of Microorganisms (GCM) 10K type strain sequencing project: providing services to taxonomists for standard genome sequencing and annotation.</title>
        <authorList>
            <consortium name="The Broad Institute Genomics Platform"/>
            <consortium name="The Broad Institute Genome Sequencing Center for Infectious Disease"/>
            <person name="Wu L."/>
            <person name="Ma J."/>
        </authorList>
    </citation>
    <scope>NUCLEOTIDE SEQUENCE [LARGE SCALE GENOMIC DNA]</scope>
    <source>
        <strain evidence="3">KCTC 52490</strain>
    </source>
</reference>
<keyword evidence="3" id="KW-1185">Reference proteome</keyword>
<proteinExistence type="predicted"/>
<gene>
    <name evidence="2" type="ORF">ACFS25_07695</name>
</gene>
<dbReference type="InterPro" id="IPR014710">
    <property type="entry name" value="RmlC-like_jellyroll"/>
</dbReference>
<dbReference type="CDD" id="cd00038">
    <property type="entry name" value="CAP_ED"/>
    <property type="match status" value="1"/>
</dbReference>
<accession>A0ABW6AE04</accession>
<protein>
    <submittedName>
        <fullName evidence="2">Crp/Fnr family transcriptional regulator</fullName>
    </submittedName>
</protein>
<evidence type="ECO:0000313" key="2">
    <source>
        <dbReference type="EMBL" id="MFD2933661.1"/>
    </source>
</evidence>
<dbReference type="RefSeq" id="WP_381498219.1">
    <property type="nucleotide sequence ID" value="NZ_JBHUOM010000002.1"/>
</dbReference>
<dbReference type="Proteomes" id="UP001597512">
    <property type="component" value="Unassembled WGS sequence"/>
</dbReference>
<organism evidence="2 3">
    <name type="scientific">Spirosoma flavum</name>
    <dbReference type="NCBI Taxonomy" id="2048557"/>
    <lineage>
        <taxon>Bacteria</taxon>
        <taxon>Pseudomonadati</taxon>
        <taxon>Bacteroidota</taxon>
        <taxon>Cytophagia</taxon>
        <taxon>Cytophagales</taxon>
        <taxon>Cytophagaceae</taxon>
        <taxon>Spirosoma</taxon>
    </lineage>
</organism>
<comment type="caution">
    <text evidence="2">The sequence shown here is derived from an EMBL/GenBank/DDBJ whole genome shotgun (WGS) entry which is preliminary data.</text>
</comment>
<dbReference type="InterPro" id="IPR000595">
    <property type="entry name" value="cNMP-bd_dom"/>
</dbReference>
<feature type="domain" description="Cyclic nucleotide-binding" evidence="1">
    <location>
        <begin position="32"/>
        <end position="111"/>
    </location>
</feature>